<feature type="region of interest" description="Disordered" evidence="2">
    <location>
        <begin position="831"/>
        <end position="852"/>
    </location>
</feature>
<dbReference type="GO" id="GO:0008270">
    <property type="term" value="F:zinc ion binding"/>
    <property type="evidence" value="ECO:0007669"/>
    <property type="project" value="UniProtKB-KW"/>
</dbReference>
<dbReference type="OrthoDB" id="7790839at2759"/>
<dbReference type="CDD" id="cd09272">
    <property type="entry name" value="RNase_HI_RT_Ty1"/>
    <property type="match status" value="1"/>
</dbReference>
<feature type="domain" description="CCHC-type" evidence="4">
    <location>
        <begin position="749"/>
        <end position="765"/>
    </location>
</feature>
<evidence type="ECO:0000259" key="4">
    <source>
        <dbReference type="PROSITE" id="PS50158"/>
    </source>
</evidence>
<reference evidence="6 7" key="1">
    <citation type="submission" date="2016-02" db="EMBL/GenBank/DDBJ databases">
        <title>Genome analysis of coral dinoflagellate symbionts highlights evolutionary adaptations to a symbiotic lifestyle.</title>
        <authorList>
            <person name="Aranda M."/>
            <person name="Li Y."/>
            <person name="Liew Y.J."/>
            <person name="Baumgarten S."/>
            <person name="Simakov O."/>
            <person name="Wilson M."/>
            <person name="Piel J."/>
            <person name="Ashoor H."/>
            <person name="Bougouffa S."/>
            <person name="Bajic V.B."/>
            <person name="Ryu T."/>
            <person name="Ravasi T."/>
            <person name="Bayer T."/>
            <person name="Micklem G."/>
            <person name="Kim H."/>
            <person name="Bhak J."/>
            <person name="Lajeunesse T.C."/>
            <person name="Voolstra C.R."/>
        </authorList>
    </citation>
    <scope>NUCLEOTIDE SEQUENCE [LARGE SCALE GENOMIC DNA]</scope>
    <source>
        <strain evidence="6 7">CCMP2467</strain>
    </source>
</reference>
<dbReference type="Pfam" id="PF00642">
    <property type="entry name" value="zf-CCCH"/>
    <property type="match status" value="1"/>
</dbReference>
<gene>
    <name evidence="6" type="primary">TY5A</name>
    <name evidence="6" type="ORF">AK812_SmicGene13320</name>
</gene>
<feature type="region of interest" description="Disordered" evidence="2">
    <location>
        <begin position="245"/>
        <end position="267"/>
    </location>
</feature>
<evidence type="ECO:0000256" key="1">
    <source>
        <dbReference type="PROSITE-ProRule" id="PRU00723"/>
    </source>
</evidence>
<dbReference type="InterPro" id="IPR001878">
    <property type="entry name" value="Znf_CCHC"/>
</dbReference>
<dbReference type="SUPFAM" id="SSF53098">
    <property type="entry name" value="Ribonuclease H-like"/>
    <property type="match status" value="1"/>
</dbReference>
<organism evidence="6 7">
    <name type="scientific">Symbiodinium microadriaticum</name>
    <name type="common">Dinoflagellate</name>
    <name type="synonym">Zooxanthella microadriatica</name>
    <dbReference type="NCBI Taxonomy" id="2951"/>
    <lineage>
        <taxon>Eukaryota</taxon>
        <taxon>Sar</taxon>
        <taxon>Alveolata</taxon>
        <taxon>Dinophyceae</taxon>
        <taxon>Suessiales</taxon>
        <taxon>Symbiodiniaceae</taxon>
        <taxon>Symbiodinium</taxon>
    </lineage>
</organism>
<dbReference type="InterPro" id="IPR036397">
    <property type="entry name" value="RNaseH_sf"/>
</dbReference>
<keyword evidence="1" id="KW-0862">Zinc</keyword>
<proteinExistence type="predicted"/>
<feature type="region of interest" description="Disordered" evidence="2">
    <location>
        <begin position="314"/>
        <end position="409"/>
    </location>
</feature>
<accession>A0A1Q9E8G3</accession>
<feature type="zinc finger region" description="C3H1-type" evidence="1">
    <location>
        <begin position="712"/>
        <end position="740"/>
    </location>
</feature>
<dbReference type="InterPro" id="IPR013103">
    <property type="entry name" value="RVT_2"/>
</dbReference>
<evidence type="ECO:0000256" key="2">
    <source>
        <dbReference type="SAM" id="MobiDB-lite"/>
    </source>
</evidence>
<evidence type="ECO:0000313" key="7">
    <source>
        <dbReference type="Proteomes" id="UP000186817"/>
    </source>
</evidence>
<comment type="caution">
    <text evidence="6">The sequence shown here is derived from an EMBL/GenBank/DDBJ whole genome shotgun (WGS) entry which is preliminary data.</text>
</comment>
<keyword evidence="7" id="KW-1185">Reference proteome</keyword>
<dbReference type="InterPro" id="IPR012337">
    <property type="entry name" value="RNaseH-like_sf"/>
</dbReference>
<dbReference type="PANTHER" id="PTHR11439">
    <property type="entry name" value="GAG-POL-RELATED RETROTRANSPOSON"/>
    <property type="match status" value="1"/>
</dbReference>
<keyword evidence="1" id="KW-0863">Zinc-finger</keyword>
<dbReference type="InterPro" id="IPR000571">
    <property type="entry name" value="Znf_CCCH"/>
</dbReference>
<keyword evidence="1" id="KW-0479">Metal-binding</keyword>
<dbReference type="SMART" id="SM00356">
    <property type="entry name" value="ZnF_C3H1"/>
    <property type="match status" value="1"/>
</dbReference>
<feature type="region of interest" description="Disordered" evidence="2">
    <location>
        <begin position="761"/>
        <end position="793"/>
    </location>
</feature>
<dbReference type="InterPro" id="IPR001584">
    <property type="entry name" value="Integrase_cat-core"/>
</dbReference>
<feature type="compositionally biased region" description="Polar residues" evidence="2">
    <location>
        <begin position="360"/>
        <end position="373"/>
    </location>
</feature>
<dbReference type="PROSITE" id="PS50158">
    <property type="entry name" value="ZF_CCHC"/>
    <property type="match status" value="1"/>
</dbReference>
<feature type="domain" description="C3H1-type" evidence="3">
    <location>
        <begin position="712"/>
        <end position="740"/>
    </location>
</feature>
<name>A0A1Q9E8G3_SYMMI</name>
<dbReference type="Gene3D" id="3.30.420.10">
    <property type="entry name" value="Ribonuclease H-like superfamily/Ribonuclease H"/>
    <property type="match status" value="1"/>
</dbReference>
<sequence>MPPHALARLPSALASRPLRWLPARQLLHLRGFASSYPRLLAATLARQAQVPSALGRGQLIHVWESTLQHPAISGDAVAALLLDHVPTLASSMSICAAWLESLAASGQSESSHWPLLLQAARCAMEAELQQFSGIASRLRRTYDRLTGQSHASHQQIAVELLSILEESWRRIAWACASAGHAQLDVFGDPPIQACSASSNAVWKESVLTQSPFPLLKLDAWMSEEEKGILVAAADDGNLWRASPLAVEQDPDAPPTRTSESGADASSWRYTAGDADLLGATGASNPGDTHTAIVVFDTHSKHPMLSISPTTTSMQLQAGIPDPSSYVPPKDGAVEGEPADRDENPGVFSGFSFRGPGDARTSAQQRVSQSTSAATGDADGPGLLRSWWEGRPRSTTPPPKASSEPQGSPVLDALTRGVQQLQELQLQAMSTATTTSSAETVKSGAAVLTAMPEAKDGAESALTFQDWLEISSSTMSDISETSGTWWNGVLSQVEVIYEKWLAASPLERLNIEPADTGEWTTGRWARVNARAATMILTAMPEQLRLDMVARRAAQNCVKMMFRAYTHYQPGGGAERHDVLRRLQNPVEFTAGDSLAQVLQTLRAWPRWMERCRRVQMIPPDPTVLARGLMGLTDKYISSSTDANFRTAMLRTTLRLDARPTTEQVTAYQRHLQAELETMLASQAGVTGAQLQPKLRAVEQMTQPKAKDGGSKTAGSLDLCRYFAKASGCKRGDKCSYSHSMSSMEKDVRARKCLKCGAESHRQKDCPVGRSATKASPHAKDGVNKPSAATTAPVSVQSTMATAGTIETTTSSPSSTIQGTPWTLEALIQAAQQVVQPQPAESTGDSSPEKTKPQLRTMRLRDIRICATRSTTTALVDSGATHSLRTARSKDEWDGATEVMVQLAGSYSLVMRITESGTLLMPYKGDLEDGARGGVQAQTIVPMGQLIQTLGYTMVWSKDSCYLESQEGERVPLQVTGGCPQLQEMEALSLIARLEERKKEELDNAVLTTKDKLGMCALAMERTWEYYLMDYILTGSFESGLRAVRDAPFFADLPGECLWELIPTKGLWSGWEIMKDVGYFTRAQRRKIIHSKRWVVHLFAGKEGHWEIMKLDQGDTTVIELDIARCKGHDLLRDETWRMLLWGAKEGKIDVILGGPPARSSQRGSGGERQVKDVALLARMMWLHAMSQVGREVNGTPRSKNRDVGFVLEYPETMSEAAEEEIIAAREQEVRDPRGRGEAASWNYANWYWERVQRPRFELYAGRPTMDGGVPFWSTRLWKAYQRETGLQTVSFDQGAMGGGSRNKTTLATNVNNLMALQNLRLPEGSELPETGPQDAVWAQGLVEALVVGLSFWDREPHCAPRLQAFTPEQWKQHVDSNHEVYRKDCLTCVTSRGTGRQHRRVHHPESYVLTADVAGPLSRGLDPTSKGTMGKNLKYLVVAKYVVPKAYVQLHSGVCPPGNNGCDPEDCGDRALPQEEQDDLLRELFGEDDPGAQEEELETVEVIQLPEQTAVDRQVELEDCMEYEPSEPGEEVQEEKLVQVDALEGSQDQVMANGDCKPPELTFLIFAVGVENNQSSTVKRALQDIVLYLEMHSFPIYRFHSDKGEFFNHSLRSWLRDHSIYATYSEPGIPQGNGHAEGAVRWTKDRVRTLLRSSSLPTRLWPAAAAAAAAQQRAKVLGWSSFLAAPFGADVHLKRKAFDEKGPQRREQSLESKWQRGKYVGLSTILHHGHLVYVPAEGDEKEKFFHTAHVRPNLIDPGQPSTELLVEPPKPKRKVVEKSRIEDIEMRVVRVTDDEVRRWATEEARDILNDWDLYEAKLLINKLAKAEFFNERKFGVYRHGGSVGWMKGVREFPDLVRLLTRFVTEVEPTATFTSVLVSYNTQKPLHKDFNNDPRTYNYVIPTQRPSSGGELWIELKPGDCIKGVIEQRSKKDRTMYGQCLRLEEDKAIRIGPMSAHEVCHWEGDRIVVIGYSPQCLGKLNQDDVTLLHDYGFPIPISQLPEYYANEEAEEIYLRPLTLGSEECMGSLSEEPDWTMYLDLNPGMARITDSAQNRWDSPQLHKAEVGYTMNIEKVLDTLSGPLDVTHTVNPAEVLGCLELWKPAIEKELKSIEVAIERLSPGTEARKRWLNSPGAQRLPTKFVFTVKPNDQADPADPSTWYKRKARLVVCGNMAAQDGAAVYTETAPAEAVRAGLTMATRYKWSVAVLDVVAAFLRTPMNRSKGDPIVVVQPPRLLETMGLIVPLELWGLMRALYGLRQSPALWGDFRDYTLRTSPPPEGMRLQQGGAVTSWWKVVDEKDDMIAIVLVYVDDFLLCGPTEVVKKVAKWIQEIWETSNPTFLAPGAPIRFLGMELHVDEQFPDEVGIGQQGYIQELLRLHAVPSTALDKIPVSKELVSEREPTENVNQEDVHLAQQLTGEILWLAQRSRPDLSYATSMMASLCLRQPKQTIEIGMKALGYLQKTAKYQLKIKWSGESLLMYCDAAYAPQGAKSHGGWLVLYGGAPIMWRSGRQQMVTLSTAEAELLAMIDGAIAMKGIEALLSDLGQHVEEKVIASDSTAALSRYSMDSLQQGTAQEKGVMMLMLMVLGALLIWEAVRWLLIEVYNEWTPGAGERPFSRSRGICPAAPRPNPTMASLRVHARLPGSERGEGFGLHVWGAAAAIHTDWEAPLSQLVIFACVRSVLFPVELEGRGAEVTLPVSVRIGYLVPLCDADEDGRLALGLIFHRGDDKKCTAELGWEQHPESPNTP</sequence>
<evidence type="ECO:0000259" key="3">
    <source>
        <dbReference type="PROSITE" id="PS50103"/>
    </source>
</evidence>
<dbReference type="PANTHER" id="PTHR11439:SF498">
    <property type="entry name" value="DNAK FAMILY PROTEIN"/>
    <property type="match status" value="1"/>
</dbReference>
<dbReference type="GO" id="GO:0015074">
    <property type="term" value="P:DNA integration"/>
    <property type="evidence" value="ECO:0007669"/>
    <property type="project" value="InterPro"/>
</dbReference>
<dbReference type="SUPFAM" id="SSF56672">
    <property type="entry name" value="DNA/RNA polymerases"/>
    <property type="match status" value="1"/>
</dbReference>
<dbReference type="EMBL" id="LSRX01000229">
    <property type="protein sequence ID" value="OLQ03715.1"/>
    <property type="molecule type" value="Genomic_DNA"/>
</dbReference>
<dbReference type="PROSITE" id="PS50103">
    <property type="entry name" value="ZF_C3H1"/>
    <property type="match status" value="1"/>
</dbReference>
<evidence type="ECO:0000313" key="6">
    <source>
        <dbReference type="EMBL" id="OLQ03715.1"/>
    </source>
</evidence>
<dbReference type="Pfam" id="PF07727">
    <property type="entry name" value="RVT_2"/>
    <property type="match status" value="1"/>
</dbReference>
<protein>
    <submittedName>
        <fullName evidence="6">Putative transposon protein</fullName>
    </submittedName>
</protein>
<dbReference type="Proteomes" id="UP000186817">
    <property type="component" value="Unassembled WGS sequence"/>
</dbReference>
<feature type="domain" description="Integrase catalytic" evidence="5">
    <location>
        <begin position="1523"/>
        <end position="1693"/>
    </location>
</feature>
<evidence type="ECO:0000259" key="5">
    <source>
        <dbReference type="PROSITE" id="PS50994"/>
    </source>
</evidence>
<dbReference type="GO" id="GO:0003676">
    <property type="term" value="F:nucleic acid binding"/>
    <property type="evidence" value="ECO:0007669"/>
    <property type="project" value="InterPro"/>
</dbReference>
<dbReference type="PROSITE" id="PS50994">
    <property type="entry name" value="INTEGRASE"/>
    <property type="match status" value="1"/>
</dbReference>
<dbReference type="InterPro" id="IPR043502">
    <property type="entry name" value="DNA/RNA_pol_sf"/>
</dbReference>